<evidence type="ECO:0000256" key="3">
    <source>
        <dbReference type="SAM" id="MobiDB-lite"/>
    </source>
</evidence>
<proteinExistence type="predicted"/>
<dbReference type="InterPro" id="IPR001849">
    <property type="entry name" value="PH_domain"/>
</dbReference>
<dbReference type="CDD" id="cd00159">
    <property type="entry name" value="RhoGAP"/>
    <property type="match status" value="1"/>
</dbReference>
<feature type="domain" description="PH" evidence="5">
    <location>
        <begin position="313"/>
        <end position="426"/>
    </location>
</feature>
<dbReference type="PANTHER" id="PTHR12552">
    <property type="entry name" value="OLIGOPHRENIN 1"/>
    <property type="match status" value="1"/>
</dbReference>
<dbReference type="SMART" id="SM00326">
    <property type="entry name" value="SH3"/>
    <property type="match status" value="1"/>
</dbReference>
<dbReference type="SUPFAM" id="SSF50044">
    <property type="entry name" value="SH3-domain"/>
    <property type="match status" value="1"/>
</dbReference>
<dbReference type="InterPro" id="IPR008936">
    <property type="entry name" value="Rho_GTPase_activation_prot"/>
</dbReference>
<dbReference type="PROSITE" id="PS50238">
    <property type="entry name" value="RHOGAP"/>
    <property type="match status" value="1"/>
</dbReference>
<feature type="domain" description="SH3" evidence="4">
    <location>
        <begin position="893"/>
        <end position="960"/>
    </location>
</feature>
<dbReference type="InterPro" id="IPR000198">
    <property type="entry name" value="RhoGAP_dom"/>
</dbReference>
<feature type="compositionally biased region" description="Basic and acidic residues" evidence="3">
    <location>
        <begin position="679"/>
        <end position="695"/>
    </location>
</feature>
<evidence type="ECO:0000259" key="6">
    <source>
        <dbReference type="PROSITE" id="PS50238"/>
    </source>
</evidence>
<name>A0ABN7SPR5_OIKDI</name>
<evidence type="ECO:0000259" key="5">
    <source>
        <dbReference type="PROSITE" id="PS50003"/>
    </source>
</evidence>
<dbReference type="Pfam" id="PF00620">
    <property type="entry name" value="RhoGAP"/>
    <property type="match status" value="1"/>
</dbReference>
<feature type="region of interest" description="Disordered" evidence="3">
    <location>
        <begin position="669"/>
        <end position="886"/>
    </location>
</feature>
<feature type="compositionally biased region" description="Polar residues" evidence="3">
    <location>
        <begin position="754"/>
        <end position="769"/>
    </location>
</feature>
<dbReference type="Pfam" id="PF16746">
    <property type="entry name" value="BAR_3"/>
    <property type="match status" value="1"/>
</dbReference>
<dbReference type="InterPro" id="IPR047234">
    <property type="entry name" value="GRAF_fam"/>
</dbReference>
<dbReference type="InterPro" id="IPR027267">
    <property type="entry name" value="AH/BAR_dom_sf"/>
</dbReference>
<dbReference type="Proteomes" id="UP001158576">
    <property type="component" value="Chromosome 1"/>
</dbReference>
<feature type="domain" description="Rho-GAP" evidence="6">
    <location>
        <begin position="447"/>
        <end position="630"/>
    </location>
</feature>
<feature type="compositionally biased region" description="Basic residues" evidence="3">
    <location>
        <begin position="25"/>
        <end position="41"/>
    </location>
</feature>
<dbReference type="InterPro" id="IPR036028">
    <property type="entry name" value="SH3-like_dom_sf"/>
</dbReference>
<dbReference type="SMART" id="SM00324">
    <property type="entry name" value="RhoGAP"/>
    <property type="match status" value="1"/>
</dbReference>
<dbReference type="InterPro" id="IPR001452">
    <property type="entry name" value="SH3_domain"/>
</dbReference>
<dbReference type="InterPro" id="IPR004148">
    <property type="entry name" value="BAR_dom"/>
</dbReference>
<feature type="region of interest" description="Disordered" evidence="3">
    <location>
        <begin position="195"/>
        <end position="217"/>
    </location>
</feature>
<accession>A0ABN7SPR5</accession>
<dbReference type="PANTHER" id="PTHR12552:SF1">
    <property type="entry name" value="RHO GTPASE-ACTIVATING PROTEIN GRAF"/>
    <property type="match status" value="1"/>
</dbReference>
<dbReference type="SUPFAM" id="SSF50729">
    <property type="entry name" value="PH domain-like"/>
    <property type="match status" value="1"/>
</dbReference>
<dbReference type="SUPFAM" id="SSF103657">
    <property type="entry name" value="BAR/IMD domain-like"/>
    <property type="match status" value="1"/>
</dbReference>
<evidence type="ECO:0000256" key="1">
    <source>
        <dbReference type="ARBA" id="ARBA00022443"/>
    </source>
</evidence>
<keyword evidence="8" id="KW-1185">Reference proteome</keyword>
<dbReference type="EMBL" id="OU015566">
    <property type="protein sequence ID" value="CAG5104719.1"/>
    <property type="molecule type" value="Genomic_DNA"/>
</dbReference>
<feature type="compositionally biased region" description="Low complexity" evidence="3">
    <location>
        <begin position="735"/>
        <end position="749"/>
    </location>
</feature>
<organism evidence="7 8">
    <name type="scientific">Oikopleura dioica</name>
    <name type="common">Tunicate</name>
    <dbReference type="NCBI Taxonomy" id="34765"/>
    <lineage>
        <taxon>Eukaryota</taxon>
        <taxon>Metazoa</taxon>
        <taxon>Chordata</taxon>
        <taxon>Tunicata</taxon>
        <taxon>Appendicularia</taxon>
        <taxon>Copelata</taxon>
        <taxon>Oikopleuridae</taxon>
        <taxon>Oikopleura</taxon>
    </lineage>
</organism>
<dbReference type="Gene3D" id="1.10.555.10">
    <property type="entry name" value="Rho GTPase activation protein"/>
    <property type="match status" value="1"/>
</dbReference>
<evidence type="ECO:0000256" key="2">
    <source>
        <dbReference type="PROSITE-ProRule" id="PRU00192"/>
    </source>
</evidence>
<protein>
    <submittedName>
        <fullName evidence="7">Oidioi.mRNA.OKI2018_I69.chr1.g1481.t2.cds</fullName>
    </submittedName>
</protein>
<dbReference type="Gene3D" id="1.20.1270.60">
    <property type="entry name" value="Arfaptin homology (AH) domain/BAR domain"/>
    <property type="match status" value="1"/>
</dbReference>
<feature type="region of interest" description="Disordered" evidence="3">
    <location>
        <begin position="1"/>
        <end position="48"/>
    </location>
</feature>
<dbReference type="PROSITE" id="PS50002">
    <property type="entry name" value="SH3"/>
    <property type="match status" value="1"/>
</dbReference>
<feature type="compositionally biased region" description="Polar residues" evidence="3">
    <location>
        <begin position="776"/>
        <end position="785"/>
    </location>
</feature>
<dbReference type="PROSITE" id="PS50003">
    <property type="entry name" value="PH_DOMAIN"/>
    <property type="match status" value="1"/>
</dbReference>
<feature type="compositionally biased region" description="Basic and acidic residues" evidence="3">
    <location>
        <begin position="789"/>
        <end position="799"/>
    </location>
</feature>
<reference evidence="7 8" key="1">
    <citation type="submission" date="2021-04" db="EMBL/GenBank/DDBJ databases">
        <authorList>
            <person name="Bliznina A."/>
        </authorList>
    </citation>
    <scope>NUCLEOTIDE SEQUENCE [LARGE SCALE GENOMIC DNA]</scope>
</reference>
<sequence>MYNPYDFHSDETIARFHSSSSSGSQRKHGMNRSSIKKKPNRARTGGGKSFDLEFSECWLDPPRYRQAIAQYEETIEGTRDAIKKTTKHIQDLITKGQAFAEAQKTLNADLVNGFQIGTIGPQLSQDELFMKNSLGDFSEMFTTYMVNFEIMLESMSKWKGKIDRFRENRIEKAYTEKRRAYKKYRDKYYKNMASNSGVGEGHKESKQNQAIRDTKKSRKEYHENALAYVDTLLAIEEEKKYELVENLSSIAGDWLQFTKSCYECHHLENSEKIKQTLNLSNNQRARHKSIQENLDKHRQNHVRNPSTRLNENEDAYEGHVLQLEKGFSKGPMALKTAGYKWSHRYLEFSAKKKQIVLYNPDSVMSRTTYSVVFDSSRMDDMNTDRKNIFHIQVSDNKQGDSKCLTFQAASEEEFKRWQQLVSCNTGGNPRVYVDPGSGGISCASHNIELDDHIVGRLQECITHVESGGGLEMEGAYRTVAVQSKVDNLLKKIIDPSNSVDLNNCEVRTIMSAIKALFRNLREPILTFENHETIIDIFRNNDVEIDVKSEEFKGILQTLPEVNKVVLKMICEHLVKVAANDSVNKMSAQNISVCFGPAFMWAKQETIAGLQDVKYQCTVVELLIEKHDSFFQTSEEIKTMNQTLQKHSFSLSNRTTSRISLFVHFDKSELPPVQSSLPSDSRRESQNRRSEYDNLHYHLTPQKIAEFSESSKIPDIDESETTDDNRSPAIPRAFVSKKNSSSSTATNSSSEDFDNSLTIDGSNEELNSSADGGKVTLTRQRLQKSSSEMEDIREKHKTDTDFNILVTPGAMPDNIQKSPITSIRSKSLNKGSSRIQRRPTGNESDHVRPSILRKQSSKDAGSIFGEPDPLHTELHSPQPSASPAVMHKSSSAFELATRAKAKYACKADNPDELTFEVGQYFYDVQNDPLHDGWYLARMKHPETGKESCGLVPGPFIVFLDSTKSSD</sequence>
<evidence type="ECO:0000313" key="7">
    <source>
        <dbReference type="EMBL" id="CAG5104719.1"/>
    </source>
</evidence>
<gene>
    <name evidence="7" type="ORF">OKIOD_LOCUS10246</name>
</gene>
<feature type="compositionally biased region" description="Polar residues" evidence="3">
    <location>
        <begin position="814"/>
        <end position="841"/>
    </location>
</feature>
<dbReference type="SUPFAM" id="SSF48350">
    <property type="entry name" value="GTPase activation domain, GAP"/>
    <property type="match status" value="1"/>
</dbReference>
<evidence type="ECO:0000259" key="4">
    <source>
        <dbReference type="PROSITE" id="PS50002"/>
    </source>
</evidence>
<dbReference type="Pfam" id="PF00169">
    <property type="entry name" value="PH"/>
    <property type="match status" value="1"/>
</dbReference>
<dbReference type="Gene3D" id="2.30.30.40">
    <property type="entry name" value="SH3 Domains"/>
    <property type="match status" value="1"/>
</dbReference>
<keyword evidence="1 2" id="KW-0728">SH3 domain</keyword>
<evidence type="ECO:0000313" key="8">
    <source>
        <dbReference type="Proteomes" id="UP001158576"/>
    </source>
</evidence>